<keyword evidence="2" id="KW-1185">Reference proteome</keyword>
<accession>A0ACC6SEX5</accession>
<evidence type="ECO:0000313" key="2">
    <source>
        <dbReference type="Proteomes" id="UP001439875"/>
    </source>
</evidence>
<protein>
    <submittedName>
        <fullName evidence="1">DUF624 domain-containing protein</fullName>
    </submittedName>
</protein>
<dbReference type="EMBL" id="JBBMEW010000017">
    <property type="protein sequence ID" value="MEQ2528368.1"/>
    <property type="molecule type" value="Genomic_DNA"/>
</dbReference>
<reference evidence="1" key="1">
    <citation type="submission" date="2024-03" db="EMBL/GenBank/DDBJ databases">
        <title>Human intestinal bacterial collection.</title>
        <authorList>
            <person name="Pauvert C."/>
            <person name="Hitch T.C.A."/>
            <person name="Clavel T."/>
        </authorList>
    </citation>
    <scope>NUCLEOTIDE SEQUENCE</scope>
    <source>
        <strain evidence="1">CLA-AA-H227</strain>
    </source>
</reference>
<comment type="caution">
    <text evidence="1">The sequence shown here is derived from an EMBL/GenBank/DDBJ whole genome shotgun (WGS) entry which is preliminary data.</text>
</comment>
<name>A0ACC6SEX5_9BACI</name>
<organism evidence="1 2">
    <name type="scientific">Robertmurraya yapensis</name>
    <name type="common">ex Hitch et al 2024</name>
    <dbReference type="NCBI Taxonomy" id="3133160"/>
    <lineage>
        <taxon>Bacteria</taxon>
        <taxon>Bacillati</taxon>
        <taxon>Bacillota</taxon>
        <taxon>Bacilli</taxon>
        <taxon>Bacillales</taxon>
        <taxon>Bacillaceae</taxon>
        <taxon>Robertmurraya</taxon>
    </lineage>
</organism>
<gene>
    <name evidence="1" type="ORF">WMO40_16910</name>
</gene>
<proteinExistence type="predicted"/>
<sequence>MNTMSSTIYQILEWITRFAYLQLLWICFTLAGGILLGILPATIAMYAIMRCWLRGETEIAIFKSFWKYYKNDFLKSNQLGVFLLVIFAFIGLDLYYIHETSNTILSWTSAPLFAFIILFLLFVFYLFPAFVHYDLRNFALMKNAFLIMLIHPLHSLLMILCLASLVVIMRVLPALAFIFGASSFAFITMWLSLHAFNRMQKKG</sequence>
<dbReference type="Proteomes" id="UP001439875">
    <property type="component" value="Unassembled WGS sequence"/>
</dbReference>
<evidence type="ECO:0000313" key="1">
    <source>
        <dbReference type="EMBL" id="MEQ2528368.1"/>
    </source>
</evidence>